<dbReference type="GO" id="GO:0046982">
    <property type="term" value="F:protein heterodimerization activity"/>
    <property type="evidence" value="ECO:0007669"/>
    <property type="project" value="InterPro"/>
</dbReference>
<protein>
    <recommendedName>
        <fullName evidence="4">DNA polymerase epsilon subunit D</fullName>
    </recommendedName>
    <alternativeName>
        <fullName evidence="5">DNA polymerase II subunit D</fullName>
    </alternativeName>
</protein>
<dbReference type="GO" id="GO:0006974">
    <property type="term" value="P:DNA damage response"/>
    <property type="evidence" value="ECO:0007669"/>
    <property type="project" value="TreeGrafter"/>
</dbReference>
<gene>
    <name evidence="8" type="ORF">FOB60_001333</name>
</gene>
<evidence type="ECO:0000256" key="2">
    <source>
        <dbReference type="ARBA" id="ARBA00022705"/>
    </source>
</evidence>
<accession>A0A8X7TF37</accession>
<dbReference type="GO" id="GO:0031490">
    <property type="term" value="F:chromatin DNA binding"/>
    <property type="evidence" value="ECO:0007669"/>
    <property type="project" value="TreeGrafter"/>
</dbReference>
<sequence>MPPKGWKKNADPSEQPFRDTDPVLIDDILFPRSTISKLARSITLDEDNQNNMTLAKDSLLALQRSATVFVSYMLFHSKQVSKANGRKTVTAQDIMAALERAEFAGFLPEVKQRLAEFESMAKAKKQKKLEEKSAGKEEQEEGESENVTKKPRLDTADGDSSKPAASDTEDEGDDDDVVDDGNDVEVDTEDVEIREESSDEIEDGSDEDESAAANPISELDKDERELRGEEADDDRQSEGEDEDEDDEDAD</sequence>
<dbReference type="EMBL" id="JABWAB010000001">
    <property type="protein sequence ID" value="KAF6059751.1"/>
    <property type="molecule type" value="Genomic_DNA"/>
</dbReference>
<feature type="compositionally biased region" description="Basic and acidic residues" evidence="6">
    <location>
        <begin position="128"/>
        <end position="137"/>
    </location>
</feature>
<comment type="subcellular location">
    <subcellularLocation>
        <location evidence="1">Nucleus</location>
    </subcellularLocation>
</comment>
<evidence type="ECO:0000256" key="6">
    <source>
        <dbReference type="SAM" id="MobiDB-lite"/>
    </source>
</evidence>
<dbReference type="PANTHER" id="PTHR46172:SF1">
    <property type="entry name" value="DNA POLYMERASE EPSILON SUBUNIT 3"/>
    <property type="match status" value="1"/>
</dbReference>
<dbReference type="GO" id="GO:0006272">
    <property type="term" value="P:leading strand elongation"/>
    <property type="evidence" value="ECO:0007669"/>
    <property type="project" value="TreeGrafter"/>
</dbReference>
<dbReference type="GO" id="GO:0008622">
    <property type="term" value="C:epsilon DNA polymerase complex"/>
    <property type="evidence" value="ECO:0007669"/>
    <property type="project" value="TreeGrafter"/>
</dbReference>
<feature type="compositionally biased region" description="Basic and acidic residues" evidence="6">
    <location>
        <begin position="218"/>
        <end position="238"/>
    </location>
</feature>
<feature type="region of interest" description="Disordered" evidence="6">
    <location>
        <begin position="124"/>
        <end position="250"/>
    </location>
</feature>
<evidence type="ECO:0000259" key="7">
    <source>
        <dbReference type="Pfam" id="PF00808"/>
    </source>
</evidence>
<evidence type="ECO:0000256" key="5">
    <source>
        <dbReference type="ARBA" id="ARBA00042096"/>
    </source>
</evidence>
<evidence type="ECO:0000256" key="1">
    <source>
        <dbReference type="ARBA" id="ARBA00004123"/>
    </source>
</evidence>
<organism evidence="8 9">
    <name type="scientific">Candida parapsilosis</name>
    <name type="common">Yeast</name>
    <dbReference type="NCBI Taxonomy" id="5480"/>
    <lineage>
        <taxon>Eukaryota</taxon>
        <taxon>Fungi</taxon>
        <taxon>Dikarya</taxon>
        <taxon>Ascomycota</taxon>
        <taxon>Saccharomycotina</taxon>
        <taxon>Pichiomycetes</taxon>
        <taxon>Debaryomycetaceae</taxon>
        <taxon>Candida/Lodderomyces clade</taxon>
        <taxon>Candida</taxon>
    </lineage>
</organism>
<dbReference type="Proteomes" id="UP000590412">
    <property type="component" value="Unassembled WGS sequence"/>
</dbReference>
<feature type="compositionally biased region" description="Acidic residues" evidence="6">
    <location>
        <begin position="167"/>
        <end position="210"/>
    </location>
</feature>
<feature type="compositionally biased region" description="Basic and acidic residues" evidence="6">
    <location>
        <begin position="146"/>
        <end position="155"/>
    </location>
</feature>
<keyword evidence="2" id="KW-0235">DNA replication</keyword>
<evidence type="ECO:0000313" key="9">
    <source>
        <dbReference type="Proteomes" id="UP000590412"/>
    </source>
</evidence>
<dbReference type="GO" id="GO:0031507">
    <property type="term" value="P:heterochromatin formation"/>
    <property type="evidence" value="ECO:0007669"/>
    <property type="project" value="TreeGrafter"/>
</dbReference>
<feature type="compositionally biased region" description="Basic and acidic residues" evidence="6">
    <location>
        <begin position="8"/>
        <end position="20"/>
    </location>
</feature>
<evidence type="ECO:0000256" key="3">
    <source>
        <dbReference type="ARBA" id="ARBA00023242"/>
    </source>
</evidence>
<dbReference type="InterPro" id="IPR051377">
    <property type="entry name" value="DNA_Pol-Epsilon_Subunit"/>
</dbReference>
<feature type="domain" description="Transcription factor CBF/NF-Y/archaeal histone" evidence="7">
    <location>
        <begin position="30"/>
        <end position="98"/>
    </location>
</feature>
<reference evidence="8" key="1">
    <citation type="submission" date="2020-03" db="EMBL/GenBank/DDBJ databases">
        <title>FDA dAtabase for Regulatory Grade micrObial Sequences (FDA-ARGOS): Supporting development and validation of Infectious Disease Dx tests.</title>
        <authorList>
            <person name="Campos J."/>
            <person name="Goldberg B."/>
            <person name="Tallon L."/>
            <person name="Sadzewicz L."/>
            <person name="Vavikolanu K."/>
            <person name="Mehta A."/>
            <person name="Aluvathingal J."/>
            <person name="Nadendla S."/>
            <person name="Nandy P."/>
            <person name="Geyer C."/>
            <person name="Yan Y."/>
            <person name="Sichtig H."/>
        </authorList>
    </citation>
    <scope>NUCLEOTIDE SEQUENCE [LARGE SCALE GENOMIC DNA]</scope>
    <source>
        <strain evidence="8">FDAARGOS_652</strain>
    </source>
</reference>
<dbReference type="Pfam" id="PF00808">
    <property type="entry name" value="CBFD_NFYB_HMF"/>
    <property type="match status" value="1"/>
</dbReference>
<dbReference type="SUPFAM" id="SSF47113">
    <property type="entry name" value="Histone-fold"/>
    <property type="match status" value="1"/>
</dbReference>
<comment type="caution">
    <text evidence="8">The sequence shown here is derived from an EMBL/GenBank/DDBJ whole genome shotgun (WGS) entry which is preliminary data.</text>
</comment>
<dbReference type="AlphaFoldDB" id="A0A8X7TF37"/>
<dbReference type="Gene3D" id="1.10.20.10">
    <property type="entry name" value="Histone, subunit A"/>
    <property type="match status" value="1"/>
</dbReference>
<dbReference type="CDD" id="cd22928">
    <property type="entry name" value="HFD_POLE3_DPB4"/>
    <property type="match status" value="1"/>
</dbReference>
<dbReference type="GO" id="GO:0008623">
    <property type="term" value="C:CHRAC"/>
    <property type="evidence" value="ECO:0007669"/>
    <property type="project" value="TreeGrafter"/>
</dbReference>
<feature type="compositionally biased region" description="Acidic residues" evidence="6">
    <location>
        <begin position="239"/>
        <end position="250"/>
    </location>
</feature>
<feature type="region of interest" description="Disordered" evidence="6">
    <location>
        <begin position="1"/>
        <end position="20"/>
    </location>
</feature>
<keyword evidence="3" id="KW-0539">Nucleus</keyword>
<dbReference type="InterPro" id="IPR003958">
    <property type="entry name" value="CBFA_NFYB_domain"/>
</dbReference>
<dbReference type="OrthoDB" id="1707486at2759"/>
<proteinExistence type="predicted"/>
<evidence type="ECO:0000313" key="8">
    <source>
        <dbReference type="EMBL" id="KAF6059751.1"/>
    </source>
</evidence>
<evidence type="ECO:0000256" key="4">
    <source>
        <dbReference type="ARBA" id="ARBA00039775"/>
    </source>
</evidence>
<dbReference type="InterPro" id="IPR009072">
    <property type="entry name" value="Histone-fold"/>
</dbReference>
<dbReference type="PANTHER" id="PTHR46172">
    <property type="entry name" value="DNA POLYMERASE EPSILON SUBUNIT 3"/>
    <property type="match status" value="1"/>
</dbReference>
<name>A0A8X7TF37_CANPA</name>